<evidence type="ECO:0000313" key="4">
    <source>
        <dbReference type="EMBL" id="CUV62013.1"/>
    </source>
</evidence>
<evidence type="ECO:0000313" key="1">
    <source>
        <dbReference type="EMBL" id="CUV26344.1"/>
    </source>
</evidence>
<accession>A0A0S4XDH0</accession>
<protein>
    <recommendedName>
        <fullName evidence="5">HrgA protein</fullName>
    </recommendedName>
</protein>
<evidence type="ECO:0008006" key="5">
    <source>
        <dbReference type="Google" id="ProtNLM"/>
    </source>
</evidence>
<evidence type="ECO:0000313" key="2">
    <source>
        <dbReference type="EMBL" id="CUV34431.1"/>
    </source>
</evidence>
<dbReference type="EMBL" id="LN899826">
    <property type="protein sequence ID" value="CUV42921.1"/>
    <property type="molecule type" value="Genomic_DNA"/>
</dbReference>
<sequence>MASDKLNLGKTVLAFLQAHSGEKFTARQIAEWVFETFPAEC</sequence>
<name>A0A0S4XDH0_RALSL</name>
<dbReference type="AlphaFoldDB" id="A0A0S4XDH0"/>
<dbReference type="EMBL" id="LN899825">
    <property type="protein sequence ID" value="CUV34431.1"/>
    <property type="molecule type" value="Genomic_DNA"/>
</dbReference>
<proteinExistence type="predicted"/>
<dbReference type="EMBL" id="LN899823">
    <property type="protein sequence ID" value="CUV26344.1"/>
    <property type="molecule type" value="Genomic_DNA"/>
</dbReference>
<reference evidence="4" key="1">
    <citation type="submission" date="2015-10" db="EMBL/GenBank/DDBJ databases">
        <authorList>
            <person name="Gilbert D.G."/>
        </authorList>
    </citation>
    <scope>NUCLEOTIDE SEQUENCE</scope>
    <source>
        <strain evidence="4">Phyl III-seqv23</strain>
    </source>
</reference>
<organism evidence="4">
    <name type="scientific">Ralstonia solanacearum</name>
    <name type="common">Pseudomonas solanacearum</name>
    <dbReference type="NCBI Taxonomy" id="305"/>
    <lineage>
        <taxon>Bacteria</taxon>
        <taxon>Pseudomonadati</taxon>
        <taxon>Pseudomonadota</taxon>
        <taxon>Betaproteobacteria</taxon>
        <taxon>Burkholderiales</taxon>
        <taxon>Burkholderiaceae</taxon>
        <taxon>Ralstonia</taxon>
        <taxon>Ralstonia solanacearum species complex</taxon>
    </lineage>
</organism>
<gene>
    <name evidence="4" type="ORF">RD1301_v1_1910016</name>
    <name evidence="1" type="ORF">RUN1744_v1_1490016</name>
    <name evidence="2" type="ORF">TD1301_v1_920002</name>
    <name evidence="3" type="ORF">TF3108_v1_1720002</name>
</gene>
<dbReference type="EMBL" id="LN899822">
    <property type="protein sequence ID" value="CUV62013.1"/>
    <property type="molecule type" value="Genomic_DNA"/>
</dbReference>
<evidence type="ECO:0000313" key="3">
    <source>
        <dbReference type="EMBL" id="CUV42921.1"/>
    </source>
</evidence>